<dbReference type="AlphaFoldDB" id="A0A1V9G025"/>
<dbReference type="SMART" id="SM00342">
    <property type="entry name" value="HTH_ARAC"/>
    <property type="match status" value="1"/>
</dbReference>
<sequence>MAGANKYMQYIYENFTFPPDQSFTIRSEKLEVRKYTALKSHVNFEIALIENCCGKRFIGDHIQDFEGEELVLLGSYLPHCWQYYKTMDPLIAPEAIVIHFFPDFLGKDLLNKPEAKQMNRLLDDAAKGVIFTEPTRLEAKVIMQQMLVETGLRRAALMLQLLDILARSENAQILSSPYFHQVGNSGDAQKLNRVFEYIFANFKQEISLKEVADIIPMSPAAFCRFFKTKTNRTLIDFVKEIRIGHAAKLLLEGKHNVTEACFDCGYNNLSNFNKHFKEVKKMSPRNFVKQYDSEIAMD</sequence>
<dbReference type="PANTHER" id="PTHR43280">
    <property type="entry name" value="ARAC-FAMILY TRANSCRIPTIONAL REGULATOR"/>
    <property type="match status" value="1"/>
</dbReference>
<dbReference type="PROSITE" id="PS01124">
    <property type="entry name" value="HTH_ARAC_FAMILY_2"/>
    <property type="match status" value="1"/>
</dbReference>
<keyword evidence="1" id="KW-0805">Transcription regulation</keyword>
<organism evidence="5 6">
    <name type="scientific">Niastella vici</name>
    <dbReference type="NCBI Taxonomy" id="1703345"/>
    <lineage>
        <taxon>Bacteria</taxon>
        <taxon>Pseudomonadati</taxon>
        <taxon>Bacteroidota</taxon>
        <taxon>Chitinophagia</taxon>
        <taxon>Chitinophagales</taxon>
        <taxon>Chitinophagaceae</taxon>
        <taxon>Niastella</taxon>
    </lineage>
</organism>
<protein>
    <recommendedName>
        <fullName evidence="4">HTH araC/xylS-type domain-containing protein</fullName>
    </recommendedName>
</protein>
<dbReference type="Proteomes" id="UP000192796">
    <property type="component" value="Unassembled WGS sequence"/>
</dbReference>
<dbReference type="EMBL" id="LVYD01000044">
    <property type="protein sequence ID" value="OQP63927.1"/>
    <property type="molecule type" value="Genomic_DNA"/>
</dbReference>
<proteinExistence type="predicted"/>
<evidence type="ECO:0000256" key="3">
    <source>
        <dbReference type="ARBA" id="ARBA00023163"/>
    </source>
</evidence>
<evidence type="ECO:0000256" key="1">
    <source>
        <dbReference type="ARBA" id="ARBA00023015"/>
    </source>
</evidence>
<accession>A0A1V9G025</accession>
<dbReference type="InterPro" id="IPR018060">
    <property type="entry name" value="HTH_AraC"/>
</dbReference>
<dbReference type="GO" id="GO:0003700">
    <property type="term" value="F:DNA-binding transcription factor activity"/>
    <property type="evidence" value="ECO:0007669"/>
    <property type="project" value="InterPro"/>
</dbReference>
<evidence type="ECO:0000259" key="4">
    <source>
        <dbReference type="PROSITE" id="PS01124"/>
    </source>
</evidence>
<feature type="domain" description="HTH araC/xylS-type" evidence="4">
    <location>
        <begin position="192"/>
        <end position="290"/>
    </location>
</feature>
<evidence type="ECO:0000313" key="6">
    <source>
        <dbReference type="Proteomes" id="UP000192796"/>
    </source>
</evidence>
<dbReference type="Gene3D" id="1.10.10.60">
    <property type="entry name" value="Homeodomain-like"/>
    <property type="match status" value="2"/>
</dbReference>
<comment type="caution">
    <text evidence="5">The sequence shown here is derived from an EMBL/GenBank/DDBJ whole genome shotgun (WGS) entry which is preliminary data.</text>
</comment>
<dbReference type="SUPFAM" id="SSF46689">
    <property type="entry name" value="Homeodomain-like"/>
    <property type="match status" value="2"/>
</dbReference>
<dbReference type="InterPro" id="IPR018062">
    <property type="entry name" value="HTH_AraC-typ_CS"/>
</dbReference>
<dbReference type="PANTHER" id="PTHR43280:SF27">
    <property type="entry name" value="TRANSCRIPTIONAL REGULATOR MTLR"/>
    <property type="match status" value="1"/>
</dbReference>
<name>A0A1V9G025_9BACT</name>
<keyword evidence="6" id="KW-1185">Reference proteome</keyword>
<reference evidence="5 6" key="1">
    <citation type="submission" date="2016-03" db="EMBL/GenBank/DDBJ databases">
        <title>Niastella vici sp. nov., isolated from farmland soil.</title>
        <authorList>
            <person name="Chen L."/>
            <person name="Wang D."/>
            <person name="Yang S."/>
            <person name="Wang G."/>
        </authorList>
    </citation>
    <scope>NUCLEOTIDE SEQUENCE [LARGE SCALE GENOMIC DNA]</scope>
    <source>
        <strain evidence="5 6">DJ57</strain>
    </source>
</reference>
<dbReference type="InterPro" id="IPR009057">
    <property type="entry name" value="Homeodomain-like_sf"/>
</dbReference>
<keyword evidence="3" id="KW-0804">Transcription</keyword>
<keyword evidence="2" id="KW-0238">DNA-binding</keyword>
<dbReference type="Pfam" id="PF12833">
    <property type="entry name" value="HTH_18"/>
    <property type="match status" value="1"/>
</dbReference>
<evidence type="ECO:0000313" key="5">
    <source>
        <dbReference type="EMBL" id="OQP63927.1"/>
    </source>
</evidence>
<evidence type="ECO:0000256" key="2">
    <source>
        <dbReference type="ARBA" id="ARBA00023125"/>
    </source>
</evidence>
<gene>
    <name evidence="5" type="ORF">A3860_23660</name>
</gene>
<dbReference type="PROSITE" id="PS00041">
    <property type="entry name" value="HTH_ARAC_FAMILY_1"/>
    <property type="match status" value="1"/>
</dbReference>
<dbReference type="STRING" id="1703345.A3860_23660"/>
<dbReference type="GO" id="GO:0043565">
    <property type="term" value="F:sequence-specific DNA binding"/>
    <property type="evidence" value="ECO:0007669"/>
    <property type="project" value="InterPro"/>
</dbReference>